<dbReference type="Proteomes" id="UP001218412">
    <property type="component" value="Chromosome"/>
</dbReference>
<dbReference type="InterPro" id="IPR018976">
    <property type="entry name" value="Imelysin-like"/>
</dbReference>
<accession>A0ABY7SVW8</accession>
<feature type="signal peptide" evidence="3">
    <location>
        <begin position="1"/>
        <end position="20"/>
    </location>
</feature>
<keyword evidence="2 3" id="KW-0732">Signal</keyword>
<organism evidence="5 6">
    <name type="scientific">Paracoccus stylophorae</name>
    <dbReference type="NCBI Taxonomy" id="659350"/>
    <lineage>
        <taxon>Bacteria</taxon>
        <taxon>Pseudomonadati</taxon>
        <taxon>Pseudomonadota</taxon>
        <taxon>Alphaproteobacteria</taxon>
        <taxon>Rhodobacterales</taxon>
        <taxon>Paracoccaceae</taxon>
        <taxon>Paracoccus</taxon>
    </lineage>
</organism>
<keyword evidence="6" id="KW-1185">Reference proteome</keyword>
<evidence type="ECO:0000256" key="3">
    <source>
        <dbReference type="SAM" id="SignalP"/>
    </source>
</evidence>
<evidence type="ECO:0000256" key="1">
    <source>
        <dbReference type="ARBA" id="ARBA00004196"/>
    </source>
</evidence>
<feature type="domain" description="Imelysin-like" evidence="4">
    <location>
        <begin position="36"/>
        <end position="304"/>
    </location>
</feature>
<dbReference type="RefSeq" id="WP_272859269.1">
    <property type="nucleotide sequence ID" value="NZ_CP067134.1"/>
</dbReference>
<evidence type="ECO:0000313" key="6">
    <source>
        <dbReference type="Proteomes" id="UP001218412"/>
    </source>
</evidence>
<dbReference type="EMBL" id="CP067134">
    <property type="protein sequence ID" value="WCR11174.1"/>
    <property type="molecule type" value="Genomic_DNA"/>
</dbReference>
<sequence>MRLAACLPVLIALMPLPALSDVTDVLRDHVRPATAGFADATRALAEAAERDCTATALRPAYQDSFDAWMGLSHLGLGPLEQDGRALTVEFWPDPRGLVSRTVRGLVANADPAVEYPQEFAQVSIAGRGLMALELLIYGDDAGYGADDYACRYAAAIAADLAAIAQAVQDDWQDHAQLMLAAGEDGNDRYLSPREPQQAFYTALLSALEFDADQRLGRPMGSFDKPRPKLAEAWRSDRPQRNIVLSLQALRDLALDLAARPLPATEAAFATALATVRSLDDPRLGGVATPQGRLKAEILAQQIRAVGDAVRAEIGGQLGLTAGFNSKDGD</sequence>
<protein>
    <submittedName>
        <fullName evidence="5">Imelysin family protein</fullName>
    </submittedName>
</protein>
<evidence type="ECO:0000256" key="2">
    <source>
        <dbReference type="ARBA" id="ARBA00022729"/>
    </source>
</evidence>
<feature type="chain" id="PRO_5045740608" evidence="3">
    <location>
        <begin position="21"/>
        <end position="329"/>
    </location>
</feature>
<dbReference type="Gene3D" id="1.20.1420.20">
    <property type="entry name" value="M75 peptidase, HXXE motif"/>
    <property type="match status" value="1"/>
</dbReference>
<gene>
    <name evidence="5" type="ORF">JHW45_01840</name>
</gene>
<dbReference type="InterPro" id="IPR034984">
    <property type="entry name" value="Imelysin-like_IPPA"/>
</dbReference>
<dbReference type="Pfam" id="PF09375">
    <property type="entry name" value="Peptidase_M75"/>
    <property type="match status" value="1"/>
</dbReference>
<evidence type="ECO:0000259" key="4">
    <source>
        <dbReference type="Pfam" id="PF09375"/>
    </source>
</evidence>
<dbReference type="CDD" id="cd14659">
    <property type="entry name" value="Imelysin-like_IPPA"/>
    <property type="match status" value="1"/>
</dbReference>
<evidence type="ECO:0000313" key="5">
    <source>
        <dbReference type="EMBL" id="WCR11174.1"/>
    </source>
</evidence>
<dbReference type="InterPro" id="IPR038352">
    <property type="entry name" value="Imelysin_sf"/>
</dbReference>
<proteinExistence type="predicted"/>
<comment type="subcellular location">
    <subcellularLocation>
        <location evidence="1">Cell envelope</location>
    </subcellularLocation>
</comment>
<name>A0ABY7SVW8_9RHOB</name>
<reference evidence="5 6" key="1">
    <citation type="submission" date="2021-01" db="EMBL/GenBank/DDBJ databases">
        <title>Biogeographic distribution of Paracoccus.</title>
        <authorList>
            <person name="Hollensteiner J."/>
            <person name="Leineberger J."/>
            <person name="Brinkhoff T."/>
            <person name="Daniel R."/>
        </authorList>
    </citation>
    <scope>NUCLEOTIDE SEQUENCE [LARGE SCALE GENOMIC DNA]</scope>
    <source>
        <strain evidence="5 6">LMG25392</strain>
    </source>
</reference>